<protein>
    <submittedName>
        <fullName evidence="3">DUF3558 family protein</fullName>
    </submittedName>
</protein>
<feature type="signal peptide" evidence="2">
    <location>
        <begin position="1"/>
        <end position="26"/>
    </location>
</feature>
<evidence type="ECO:0000313" key="3">
    <source>
        <dbReference type="EMBL" id="MBE9374899.1"/>
    </source>
</evidence>
<proteinExistence type="predicted"/>
<reference evidence="3" key="1">
    <citation type="submission" date="2020-10" db="EMBL/GenBank/DDBJ databases">
        <title>Diversity and distribution of actinomycetes associated with coral in the coast of Hainan.</title>
        <authorList>
            <person name="Li F."/>
        </authorList>
    </citation>
    <scope>NUCLEOTIDE SEQUENCE</scope>
    <source>
        <strain evidence="3">HNM0983</strain>
    </source>
</reference>
<feature type="compositionally biased region" description="Polar residues" evidence="1">
    <location>
        <begin position="41"/>
        <end position="56"/>
    </location>
</feature>
<accession>A0A929B7Z6</accession>
<gene>
    <name evidence="3" type="ORF">IQ251_10635</name>
</gene>
<dbReference type="Proteomes" id="UP000598360">
    <property type="component" value="Unassembled WGS sequence"/>
</dbReference>
<dbReference type="Pfam" id="PF12079">
    <property type="entry name" value="DUF3558"/>
    <property type="match status" value="1"/>
</dbReference>
<feature type="region of interest" description="Disordered" evidence="1">
    <location>
        <begin position="26"/>
        <end position="63"/>
    </location>
</feature>
<evidence type="ECO:0000313" key="4">
    <source>
        <dbReference type="Proteomes" id="UP000598360"/>
    </source>
</evidence>
<keyword evidence="4" id="KW-1185">Reference proteome</keyword>
<keyword evidence="2" id="KW-0732">Signal</keyword>
<feature type="chain" id="PRO_5038515111" evidence="2">
    <location>
        <begin position="27"/>
        <end position="198"/>
    </location>
</feature>
<comment type="caution">
    <text evidence="3">The sequence shown here is derived from an EMBL/GenBank/DDBJ whole genome shotgun (WGS) entry which is preliminary data.</text>
</comment>
<organism evidence="3 4">
    <name type="scientific">Saccharopolyspora montiporae</name>
    <dbReference type="NCBI Taxonomy" id="2781240"/>
    <lineage>
        <taxon>Bacteria</taxon>
        <taxon>Bacillati</taxon>
        <taxon>Actinomycetota</taxon>
        <taxon>Actinomycetes</taxon>
        <taxon>Pseudonocardiales</taxon>
        <taxon>Pseudonocardiaceae</taxon>
        <taxon>Saccharopolyspora</taxon>
    </lineage>
</organism>
<dbReference type="EMBL" id="JADEYC010000015">
    <property type="protein sequence ID" value="MBE9374899.1"/>
    <property type="molecule type" value="Genomic_DNA"/>
</dbReference>
<name>A0A929B7Z6_9PSEU</name>
<evidence type="ECO:0000256" key="2">
    <source>
        <dbReference type="SAM" id="SignalP"/>
    </source>
</evidence>
<dbReference type="PROSITE" id="PS51257">
    <property type="entry name" value="PROKAR_LIPOPROTEIN"/>
    <property type="match status" value="1"/>
</dbReference>
<dbReference type="InterPro" id="IPR024520">
    <property type="entry name" value="DUF3558"/>
</dbReference>
<dbReference type="AlphaFoldDB" id="A0A929B7Z6"/>
<dbReference type="RefSeq" id="WP_193928323.1">
    <property type="nucleotide sequence ID" value="NZ_JADEYC010000015.1"/>
</dbReference>
<evidence type="ECO:0000256" key="1">
    <source>
        <dbReference type="SAM" id="MobiDB-lite"/>
    </source>
</evidence>
<sequence>MAVRRRARVTAVLGSGLLAIGLAGCGADGPEQSAPAPSGEPSRTTTSDAESVTPSISRDVPPDERVRLSGIAPEELCRLVSPQEIEELAFAVGTGRPRQVGSDPVIPGCVFEDRSEGRSEGRSVLIGVQPGGFQDLGREEVDLGGRPGTQRLSAGDCTVFSAVPGGVLQVSISAAEADHDECETGQAVAQYALAGVAG</sequence>